<evidence type="ECO:0000313" key="2">
    <source>
        <dbReference type="EMBL" id="RXW22108.1"/>
    </source>
</evidence>
<feature type="compositionally biased region" description="Basic and acidic residues" evidence="1">
    <location>
        <begin position="95"/>
        <end position="110"/>
    </location>
</feature>
<gene>
    <name evidence="2" type="ORF">EST38_g3731</name>
</gene>
<feature type="compositionally biased region" description="Basic residues" evidence="1">
    <location>
        <begin position="29"/>
        <end position="39"/>
    </location>
</feature>
<dbReference type="Proteomes" id="UP000290288">
    <property type="component" value="Unassembled WGS sequence"/>
</dbReference>
<dbReference type="PANTHER" id="PTHR38846">
    <property type="entry name" value="C3H1-TYPE DOMAIN-CONTAINING PROTEIN"/>
    <property type="match status" value="1"/>
</dbReference>
<dbReference type="PANTHER" id="PTHR38846:SF1">
    <property type="entry name" value="C3H1-TYPE DOMAIN-CONTAINING PROTEIN"/>
    <property type="match status" value="1"/>
</dbReference>
<comment type="caution">
    <text evidence="2">The sequence shown here is derived from an EMBL/GenBank/DDBJ whole genome shotgun (WGS) entry which is preliminary data.</text>
</comment>
<name>A0A4V1Q4H5_9AGAR</name>
<protein>
    <submittedName>
        <fullName evidence="2">Uncharacterized protein</fullName>
    </submittedName>
</protein>
<accession>A0A4V1Q4H5</accession>
<sequence length="332" mass="37108">MSTAAVVATNGSPAGVGSGRPKRPGWWWKMRKERMRKQKQAAGGPVVQEIPSSAYIEELPDDATVTEETVAPAIQKDANASAKEAKQQRTRTRSKRSDSKKNKKKAKDDTPILLEPTGAFITEAIGEEAQVEEVAAPEAESEPILGEPIQEFFAQYEGFVYRPWVKPTREFGRLTRAMQWRPGDPEREDAWQQFSSAMAFQFEERYGSDVNDLHAWQKLCVRIGIMPVPNELEQAREAVFNTHVNLVDLTTLPDDEELTVFASERELSKYTLGEGGVFPKSSAIGTLLASLLRRIVSPPPEGSRRDLNGNIIRPKMRRRPQTSSSATLNRND</sequence>
<organism evidence="2 3">
    <name type="scientific">Candolleomyces aberdarensis</name>
    <dbReference type="NCBI Taxonomy" id="2316362"/>
    <lineage>
        <taxon>Eukaryota</taxon>
        <taxon>Fungi</taxon>
        <taxon>Dikarya</taxon>
        <taxon>Basidiomycota</taxon>
        <taxon>Agaricomycotina</taxon>
        <taxon>Agaricomycetes</taxon>
        <taxon>Agaricomycetidae</taxon>
        <taxon>Agaricales</taxon>
        <taxon>Agaricineae</taxon>
        <taxon>Psathyrellaceae</taxon>
        <taxon>Candolleomyces</taxon>
    </lineage>
</organism>
<keyword evidence="3" id="KW-1185">Reference proteome</keyword>
<dbReference type="EMBL" id="SDEE01000083">
    <property type="protein sequence ID" value="RXW22108.1"/>
    <property type="molecule type" value="Genomic_DNA"/>
</dbReference>
<feature type="compositionally biased region" description="Polar residues" evidence="1">
    <location>
        <begin position="321"/>
        <end position="332"/>
    </location>
</feature>
<reference evidence="2 3" key="1">
    <citation type="submission" date="2019-01" db="EMBL/GenBank/DDBJ databases">
        <title>Draft genome sequence of Psathyrella aberdarensis IHI B618.</title>
        <authorList>
            <person name="Buettner E."/>
            <person name="Kellner H."/>
        </authorList>
    </citation>
    <scope>NUCLEOTIDE SEQUENCE [LARGE SCALE GENOMIC DNA]</scope>
    <source>
        <strain evidence="2 3">IHI B618</strain>
    </source>
</reference>
<evidence type="ECO:0000256" key="1">
    <source>
        <dbReference type="SAM" id="MobiDB-lite"/>
    </source>
</evidence>
<feature type="region of interest" description="Disordered" evidence="1">
    <location>
        <begin position="299"/>
        <end position="332"/>
    </location>
</feature>
<proteinExistence type="predicted"/>
<feature type="region of interest" description="Disordered" evidence="1">
    <location>
        <begin position="1"/>
        <end position="110"/>
    </location>
</feature>
<dbReference type="STRING" id="2316362.A0A4V1Q4H5"/>
<evidence type="ECO:0000313" key="3">
    <source>
        <dbReference type="Proteomes" id="UP000290288"/>
    </source>
</evidence>
<dbReference type="AlphaFoldDB" id="A0A4V1Q4H5"/>
<dbReference type="OrthoDB" id="6105938at2759"/>